<accession>A0ACB8XRJ9</accession>
<protein>
    <submittedName>
        <fullName evidence="1">Uncharacterized protein</fullName>
    </submittedName>
</protein>
<keyword evidence="2" id="KW-1185">Reference proteome</keyword>
<reference evidence="1 2" key="2">
    <citation type="journal article" date="2022" name="Mol. Ecol. Resour.">
        <title>The genomes of chicory, endive, great burdock and yacon provide insights into Asteraceae paleo-polyploidization history and plant inulin production.</title>
        <authorList>
            <person name="Fan W."/>
            <person name="Wang S."/>
            <person name="Wang H."/>
            <person name="Wang A."/>
            <person name="Jiang F."/>
            <person name="Liu H."/>
            <person name="Zhao H."/>
            <person name="Xu D."/>
            <person name="Zhang Y."/>
        </authorList>
    </citation>
    <scope>NUCLEOTIDE SEQUENCE [LARGE SCALE GENOMIC DNA]</scope>
    <source>
        <strain evidence="2">cv. Niubang</strain>
    </source>
</reference>
<reference evidence="2" key="1">
    <citation type="journal article" date="2022" name="Mol. Ecol. Resour.">
        <title>The genomes of chicory, endive, great burdock and yacon provide insights into Asteraceae palaeo-polyploidization history and plant inulin production.</title>
        <authorList>
            <person name="Fan W."/>
            <person name="Wang S."/>
            <person name="Wang H."/>
            <person name="Wang A."/>
            <person name="Jiang F."/>
            <person name="Liu H."/>
            <person name="Zhao H."/>
            <person name="Xu D."/>
            <person name="Zhang Y."/>
        </authorList>
    </citation>
    <scope>NUCLEOTIDE SEQUENCE [LARGE SCALE GENOMIC DNA]</scope>
    <source>
        <strain evidence="2">cv. Niubang</strain>
    </source>
</reference>
<sequence>MGKMKRSSFKSKTESSTSSALELIHMDLCGPMRTVSINEKKYLLVIIDDYSRYTWLEFLRNKSNAPELIIAFIKRIQVRLQLPVQTLHSDNGMEFKNYTLQSYLISVGISHYFSAAYTPRQNGIVEQKNSTLVEAARTMLAYADLPMYLWAEAVATSCFTHNRTTVVKRFHKTTYELINNRKPNIKFLRVFGCRCYILRECQGLSNFHKKTDEGYLVGYSLTSKAYRIYNTQTKTIVESMNVSFDENSTRTSEHNCSELGLKHNASIQPGIEPTSKPSSSSKTNSISSELDLLFIDAFDEICADFDNGITTTTPSSEVPALVEDIYGPSEEVTQTCALLIRFLQSFGTIEEGLIEIRWKNQILARQTEEHARSEKRASSSEKRAMVCEFRRLCVSSNFFCDLRVSIFKMGYSSDDDEKKIEKLELENKNLASSVDYYSKRSKRYNDERKILREEVSALKTINEDLLKQTFGLNEQKVLFLEAENTELKNKISELEDHIVKFQQTGCANEKKIFELELQIVEERSVFDKEKKEFAKKFSEFSRKCVDEKKTIELKCLKLSQQISEFEKVIILEREKFAKERKTIDQKNLSELSTTALKDQKAKSEFKKEIDLHIKEKNRLSSKIKELEKIVSKVVVTEQTPPESQIHTPRNNSADFKKTASSSHLKIVSSRRLVNSFDQIRTTNIFYDRKIDGSGTHRRRRRYEKEKLVWKVKPVEDEKNNEKKEEKRGKKEEKTGNKSIVSASNAKKNKVLKGKPDLAYSRDQLIRTRSSMMKKKCYSRADKRVCSDTQKRKSTFKGEYIIFSGNMYSEDMMNYTSNEIVDL</sequence>
<dbReference type="EMBL" id="CM042061">
    <property type="protein sequence ID" value="KAI3672653.1"/>
    <property type="molecule type" value="Genomic_DNA"/>
</dbReference>
<proteinExistence type="predicted"/>
<dbReference type="Proteomes" id="UP001055879">
    <property type="component" value="Linkage Group LG15"/>
</dbReference>
<evidence type="ECO:0000313" key="1">
    <source>
        <dbReference type="EMBL" id="KAI3672653.1"/>
    </source>
</evidence>
<name>A0ACB8XRJ9_ARCLA</name>
<evidence type="ECO:0000313" key="2">
    <source>
        <dbReference type="Proteomes" id="UP001055879"/>
    </source>
</evidence>
<organism evidence="1 2">
    <name type="scientific">Arctium lappa</name>
    <name type="common">Greater burdock</name>
    <name type="synonym">Lappa major</name>
    <dbReference type="NCBI Taxonomy" id="4217"/>
    <lineage>
        <taxon>Eukaryota</taxon>
        <taxon>Viridiplantae</taxon>
        <taxon>Streptophyta</taxon>
        <taxon>Embryophyta</taxon>
        <taxon>Tracheophyta</taxon>
        <taxon>Spermatophyta</taxon>
        <taxon>Magnoliopsida</taxon>
        <taxon>eudicotyledons</taxon>
        <taxon>Gunneridae</taxon>
        <taxon>Pentapetalae</taxon>
        <taxon>asterids</taxon>
        <taxon>campanulids</taxon>
        <taxon>Asterales</taxon>
        <taxon>Asteraceae</taxon>
        <taxon>Carduoideae</taxon>
        <taxon>Cardueae</taxon>
        <taxon>Arctiinae</taxon>
        <taxon>Arctium</taxon>
    </lineage>
</organism>
<gene>
    <name evidence="1" type="ORF">L6452_38750</name>
</gene>
<comment type="caution">
    <text evidence="1">The sequence shown here is derived from an EMBL/GenBank/DDBJ whole genome shotgun (WGS) entry which is preliminary data.</text>
</comment>